<feature type="region of interest" description="Disordered" evidence="1">
    <location>
        <begin position="1"/>
        <end position="30"/>
    </location>
</feature>
<organism evidence="2 3">
    <name type="scientific">Phytophthora nicotianae (strain INRA-310)</name>
    <name type="common">Phytophthora parasitica</name>
    <dbReference type="NCBI Taxonomy" id="761204"/>
    <lineage>
        <taxon>Eukaryota</taxon>
        <taxon>Sar</taxon>
        <taxon>Stramenopiles</taxon>
        <taxon>Oomycota</taxon>
        <taxon>Peronosporomycetes</taxon>
        <taxon>Peronosporales</taxon>
        <taxon>Peronosporaceae</taxon>
        <taxon>Phytophthora</taxon>
    </lineage>
</organism>
<dbReference type="AlphaFoldDB" id="W2PCQ3"/>
<evidence type="ECO:0000256" key="1">
    <source>
        <dbReference type="SAM" id="MobiDB-lite"/>
    </source>
</evidence>
<accession>W2PCQ3</accession>
<gene>
    <name evidence="2" type="ORF">PPTG_24833</name>
</gene>
<dbReference type="RefSeq" id="XP_008916927.1">
    <property type="nucleotide sequence ID" value="XM_008918679.1"/>
</dbReference>
<reference evidence="3" key="1">
    <citation type="submission" date="2011-12" db="EMBL/GenBank/DDBJ databases">
        <authorList>
            <consortium name="The Broad Institute Genome Sequencing Platform"/>
            <person name="Russ C."/>
            <person name="Tyler B."/>
            <person name="Panabieres F."/>
            <person name="Shan W."/>
            <person name="Tripathy S."/>
            <person name="Grunwald N."/>
            <person name="Machado M."/>
            <person name="Young S.K."/>
            <person name="Zeng Q."/>
            <person name="Gargeya S."/>
            <person name="Fitzgerald M."/>
            <person name="Haas B."/>
            <person name="Abouelleil A."/>
            <person name="Alvarado L."/>
            <person name="Arachchi H.M."/>
            <person name="Berlin A."/>
            <person name="Chapman S.B."/>
            <person name="Gearin G."/>
            <person name="Goldberg J."/>
            <person name="Griggs A."/>
            <person name="Gujja S."/>
            <person name="Hansen M."/>
            <person name="Heiman D."/>
            <person name="Howarth C."/>
            <person name="Larimer J."/>
            <person name="Lui A."/>
            <person name="MacDonald P.J.P."/>
            <person name="McCowen C."/>
            <person name="Montmayeur A."/>
            <person name="Murphy C."/>
            <person name="Neiman D."/>
            <person name="Pearson M."/>
            <person name="Priest M."/>
            <person name="Roberts A."/>
            <person name="Saif S."/>
            <person name="Shea T."/>
            <person name="Sisk P."/>
            <person name="Stolte C."/>
            <person name="Sykes S."/>
            <person name="Wortman J."/>
            <person name="Nusbaum C."/>
            <person name="Birren B."/>
        </authorList>
    </citation>
    <scope>NUCLEOTIDE SEQUENCE [LARGE SCALE GENOMIC DNA]</scope>
    <source>
        <strain evidence="3">INRA-310</strain>
    </source>
</reference>
<sequence length="30" mass="3264">MESRSQISTRSSLGKWRALSQSVPATGLTQ</sequence>
<dbReference type="VEuPathDB" id="FungiDB:PPTG_24833"/>
<evidence type="ECO:0000313" key="2">
    <source>
        <dbReference type="EMBL" id="ETM97774.1"/>
    </source>
</evidence>
<protein>
    <submittedName>
        <fullName evidence="2">Uncharacterized protein</fullName>
    </submittedName>
</protein>
<dbReference type="Proteomes" id="UP000018817">
    <property type="component" value="Unassembled WGS sequence"/>
</dbReference>
<proteinExistence type="predicted"/>
<dbReference type="EMBL" id="KI669822">
    <property type="protein sequence ID" value="ETM97774.1"/>
    <property type="molecule type" value="Genomic_DNA"/>
</dbReference>
<feature type="compositionally biased region" description="Polar residues" evidence="1">
    <location>
        <begin position="1"/>
        <end position="12"/>
    </location>
</feature>
<dbReference type="GeneID" id="20193432"/>
<evidence type="ECO:0000313" key="3">
    <source>
        <dbReference type="Proteomes" id="UP000018817"/>
    </source>
</evidence>
<name>W2PCQ3_PHYN3</name>
<reference evidence="2 3" key="2">
    <citation type="submission" date="2013-11" db="EMBL/GenBank/DDBJ databases">
        <title>The Genome Sequence of Phytophthora parasitica INRA-310.</title>
        <authorList>
            <consortium name="The Broad Institute Genomics Platform"/>
            <person name="Russ C."/>
            <person name="Tyler B."/>
            <person name="Panabieres F."/>
            <person name="Shan W."/>
            <person name="Tripathy S."/>
            <person name="Grunwald N."/>
            <person name="Machado M."/>
            <person name="Johnson C.S."/>
            <person name="Arredondo F."/>
            <person name="Hong C."/>
            <person name="Coffey M."/>
            <person name="Young S.K."/>
            <person name="Zeng Q."/>
            <person name="Gargeya S."/>
            <person name="Fitzgerald M."/>
            <person name="Abouelleil A."/>
            <person name="Alvarado L."/>
            <person name="Chapman S.B."/>
            <person name="Gainer-Dewar J."/>
            <person name="Goldberg J."/>
            <person name="Griggs A."/>
            <person name="Gujja S."/>
            <person name="Hansen M."/>
            <person name="Howarth C."/>
            <person name="Imamovic A."/>
            <person name="Ireland A."/>
            <person name="Larimer J."/>
            <person name="McCowan C."/>
            <person name="Murphy C."/>
            <person name="Pearson M."/>
            <person name="Poon T.W."/>
            <person name="Priest M."/>
            <person name="Roberts A."/>
            <person name="Saif S."/>
            <person name="Shea T."/>
            <person name="Sykes S."/>
            <person name="Wortman J."/>
            <person name="Nusbaum C."/>
            <person name="Birren B."/>
        </authorList>
    </citation>
    <scope>NUCLEOTIDE SEQUENCE [LARGE SCALE GENOMIC DNA]</scope>
    <source>
        <strain evidence="2 3">INRA-310</strain>
    </source>
</reference>
<feature type="compositionally biased region" description="Polar residues" evidence="1">
    <location>
        <begin position="19"/>
        <end position="30"/>
    </location>
</feature>